<dbReference type="EMBL" id="QRJE01000032">
    <property type="protein sequence ID" value="RHH07898.1"/>
    <property type="molecule type" value="Genomic_DNA"/>
</dbReference>
<dbReference type="InterPro" id="IPR045886">
    <property type="entry name" value="ThiF/MoeB/HesA"/>
</dbReference>
<feature type="domain" description="THIF-type NAD/FAD binding fold" evidence="1">
    <location>
        <begin position="6"/>
        <end position="166"/>
    </location>
</feature>
<proteinExistence type="predicted"/>
<evidence type="ECO:0000259" key="1">
    <source>
        <dbReference type="Pfam" id="PF00899"/>
    </source>
</evidence>
<name>A0A396BU30_BACFG</name>
<dbReference type="InterPro" id="IPR035985">
    <property type="entry name" value="Ubiquitin-activating_enz"/>
</dbReference>
<evidence type="ECO:0000313" key="2">
    <source>
        <dbReference type="EMBL" id="RHH07898.1"/>
    </source>
</evidence>
<dbReference type="GO" id="GO:0061503">
    <property type="term" value="F:tRNA threonylcarbamoyladenosine dehydratase"/>
    <property type="evidence" value="ECO:0007669"/>
    <property type="project" value="TreeGrafter"/>
</dbReference>
<protein>
    <submittedName>
        <fullName evidence="2">ThiF family adenylyltransferase</fullName>
    </submittedName>
</protein>
<gene>
    <name evidence="2" type="ORF">DW228_18365</name>
</gene>
<dbReference type="SUPFAM" id="SSF69572">
    <property type="entry name" value="Activating enzymes of the ubiquitin-like proteins"/>
    <property type="match status" value="1"/>
</dbReference>
<dbReference type="GO" id="GO:0016779">
    <property type="term" value="F:nucleotidyltransferase activity"/>
    <property type="evidence" value="ECO:0007669"/>
    <property type="project" value="UniProtKB-KW"/>
</dbReference>
<reference evidence="2 3" key="1">
    <citation type="submission" date="2018-08" db="EMBL/GenBank/DDBJ databases">
        <title>A genome reference for cultivated species of the human gut microbiota.</title>
        <authorList>
            <person name="Zou Y."/>
            <person name="Xue W."/>
            <person name="Luo G."/>
        </authorList>
    </citation>
    <scope>NUCLEOTIDE SEQUENCE [LARGE SCALE GENOMIC DNA]</scope>
    <source>
        <strain evidence="2 3">AM18-6</strain>
    </source>
</reference>
<accession>A0A396BU30</accession>
<keyword evidence="2" id="KW-0808">Transferase</keyword>
<dbReference type="AlphaFoldDB" id="A0A396BU30"/>
<organism evidence="2 3">
    <name type="scientific">Bacteroides fragilis</name>
    <dbReference type="NCBI Taxonomy" id="817"/>
    <lineage>
        <taxon>Bacteria</taxon>
        <taxon>Pseudomonadati</taxon>
        <taxon>Bacteroidota</taxon>
        <taxon>Bacteroidia</taxon>
        <taxon>Bacteroidales</taxon>
        <taxon>Bacteroidaceae</taxon>
        <taxon>Bacteroides</taxon>
    </lineage>
</organism>
<dbReference type="GO" id="GO:0061504">
    <property type="term" value="P:cyclic threonylcarbamoyladenosine biosynthetic process"/>
    <property type="evidence" value="ECO:0007669"/>
    <property type="project" value="TreeGrafter"/>
</dbReference>
<sequence length="253" mass="28447">MEESRYCRNRIYISKEEQESIADCNIVFGGAGIGSIIAECALRVGFENIHIIDGDKVELSNLNRQNYTTEDIGKYKAEILSNRLKSINPDANISYSTDFLDAGNIKTHLKKSNIAINALDFNSDVPFLFDDFCMKRNIPVLHPYNLGWAGFVTVVLNETSHLKQLHDGIGRFELKMGKHITTNLAKSGNRQEWLESVISAVEEEKEKLSPPQLSIASWITAGICTDVLCQLATLKPVKTFPDFYYSSTRLVSY</sequence>
<dbReference type="PANTHER" id="PTHR43267:SF1">
    <property type="entry name" value="TRNA THREONYLCARBAMOYLADENOSINE DEHYDRATASE"/>
    <property type="match status" value="1"/>
</dbReference>
<dbReference type="Gene3D" id="3.40.50.720">
    <property type="entry name" value="NAD(P)-binding Rossmann-like Domain"/>
    <property type="match status" value="1"/>
</dbReference>
<evidence type="ECO:0000313" key="3">
    <source>
        <dbReference type="Proteomes" id="UP000266644"/>
    </source>
</evidence>
<dbReference type="InterPro" id="IPR000594">
    <property type="entry name" value="ThiF_NAD_FAD-bd"/>
</dbReference>
<dbReference type="Pfam" id="PF00899">
    <property type="entry name" value="ThiF"/>
    <property type="match status" value="1"/>
</dbReference>
<keyword evidence="2" id="KW-0548">Nucleotidyltransferase</keyword>
<dbReference type="RefSeq" id="WP_122330582.1">
    <property type="nucleotide sequence ID" value="NZ_JAQDYY010000019.1"/>
</dbReference>
<dbReference type="Proteomes" id="UP000266644">
    <property type="component" value="Unassembled WGS sequence"/>
</dbReference>
<dbReference type="GO" id="GO:0008641">
    <property type="term" value="F:ubiquitin-like modifier activating enzyme activity"/>
    <property type="evidence" value="ECO:0007669"/>
    <property type="project" value="InterPro"/>
</dbReference>
<dbReference type="PANTHER" id="PTHR43267">
    <property type="entry name" value="TRNA THREONYLCARBAMOYLADENOSINE DEHYDRATASE"/>
    <property type="match status" value="1"/>
</dbReference>
<comment type="caution">
    <text evidence="2">The sequence shown here is derived from an EMBL/GenBank/DDBJ whole genome shotgun (WGS) entry which is preliminary data.</text>
</comment>